<evidence type="ECO:0000313" key="2">
    <source>
        <dbReference type="EMBL" id="KAH3845177.1"/>
    </source>
</evidence>
<proteinExistence type="predicted"/>
<accession>A0A9D4QWD8</accession>
<name>A0A9D4QWD8_DREPO</name>
<protein>
    <submittedName>
        <fullName evidence="2">Uncharacterized protein</fullName>
    </submittedName>
</protein>
<organism evidence="2 3">
    <name type="scientific">Dreissena polymorpha</name>
    <name type="common">Zebra mussel</name>
    <name type="synonym">Mytilus polymorpha</name>
    <dbReference type="NCBI Taxonomy" id="45954"/>
    <lineage>
        <taxon>Eukaryota</taxon>
        <taxon>Metazoa</taxon>
        <taxon>Spiralia</taxon>
        <taxon>Lophotrochozoa</taxon>
        <taxon>Mollusca</taxon>
        <taxon>Bivalvia</taxon>
        <taxon>Autobranchia</taxon>
        <taxon>Heteroconchia</taxon>
        <taxon>Euheterodonta</taxon>
        <taxon>Imparidentia</taxon>
        <taxon>Neoheterodontei</taxon>
        <taxon>Myida</taxon>
        <taxon>Dreissenoidea</taxon>
        <taxon>Dreissenidae</taxon>
        <taxon>Dreissena</taxon>
    </lineage>
</organism>
<dbReference type="Proteomes" id="UP000828390">
    <property type="component" value="Unassembled WGS sequence"/>
</dbReference>
<evidence type="ECO:0000256" key="1">
    <source>
        <dbReference type="SAM" id="MobiDB-lite"/>
    </source>
</evidence>
<reference evidence="2" key="2">
    <citation type="submission" date="2020-11" db="EMBL/GenBank/DDBJ databases">
        <authorList>
            <person name="McCartney M.A."/>
            <person name="Auch B."/>
            <person name="Kono T."/>
            <person name="Mallez S."/>
            <person name="Becker A."/>
            <person name="Gohl D.M."/>
            <person name="Silverstein K.A.T."/>
            <person name="Koren S."/>
            <person name="Bechman K.B."/>
            <person name="Herman A."/>
            <person name="Abrahante J.E."/>
            <person name="Garbe J."/>
        </authorList>
    </citation>
    <scope>NUCLEOTIDE SEQUENCE</scope>
    <source>
        <strain evidence="2">Duluth1</strain>
        <tissue evidence="2">Whole animal</tissue>
    </source>
</reference>
<dbReference type="EMBL" id="JAIWYP010000003">
    <property type="protein sequence ID" value="KAH3845177.1"/>
    <property type="molecule type" value="Genomic_DNA"/>
</dbReference>
<reference evidence="2" key="1">
    <citation type="journal article" date="2019" name="bioRxiv">
        <title>The Genome of the Zebra Mussel, Dreissena polymorpha: A Resource for Invasive Species Research.</title>
        <authorList>
            <person name="McCartney M.A."/>
            <person name="Auch B."/>
            <person name="Kono T."/>
            <person name="Mallez S."/>
            <person name="Zhang Y."/>
            <person name="Obille A."/>
            <person name="Becker A."/>
            <person name="Abrahante J.E."/>
            <person name="Garbe J."/>
            <person name="Badalamenti J.P."/>
            <person name="Herman A."/>
            <person name="Mangelson H."/>
            <person name="Liachko I."/>
            <person name="Sullivan S."/>
            <person name="Sone E.D."/>
            <person name="Koren S."/>
            <person name="Silverstein K.A.T."/>
            <person name="Beckman K.B."/>
            <person name="Gohl D.M."/>
        </authorList>
    </citation>
    <scope>NUCLEOTIDE SEQUENCE</scope>
    <source>
        <strain evidence="2">Duluth1</strain>
        <tissue evidence="2">Whole animal</tissue>
    </source>
</reference>
<keyword evidence="3" id="KW-1185">Reference proteome</keyword>
<evidence type="ECO:0000313" key="3">
    <source>
        <dbReference type="Proteomes" id="UP000828390"/>
    </source>
</evidence>
<dbReference type="AlphaFoldDB" id="A0A9D4QWD8"/>
<gene>
    <name evidence="2" type="ORF">DPMN_087452</name>
</gene>
<sequence length="92" mass="10441">MFSHFPDKELIKQKCREISNNDQNTFSSGTSGTPHIRCSDQFPPAIQERRRKLIPTMIKARQDGKTAYISYDKLIINGQAFTVDTVSLTGYS</sequence>
<comment type="caution">
    <text evidence="2">The sequence shown here is derived from an EMBL/GenBank/DDBJ whole genome shotgun (WGS) entry which is preliminary data.</text>
</comment>
<feature type="region of interest" description="Disordered" evidence="1">
    <location>
        <begin position="20"/>
        <end position="39"/>
    </location>
</feature>
<feature type="compositionally biased region" description="Polar residues" evidence="1">
    <location>
        <begin position="20"/>
        <end position="33"/>
    </location>
</feature>